<evidence type="ECO:0000259" key="4">
    <source>
        <dbReference type="PROSITE" id="PS50207"/>
    </source>
</evidence>
<dbReference type="PRINTS" id="PR00376">
    <property type="entry name" value="IL1BCENZYME"/>
</dbReference>
<feature type="domain" description="Caspase family p10" evidence="4">
    <location>
        <begin position="211"/>
        <end position="290"/>
    </location>
</feature>
<keyword evidence="7" id="KW-1185">Reference proteome</keyword>
<name>A0ABD2P2R4_9CUCU</name>
<dbReference type="SMART" id="SM00115">
    <property type="entry name" value="CASc"/>
    <property type="match status" value="1"/>
</dbReference>
<organism evidence="6 7">
    <name type="scientific">Cryptolaemus montrouzieri</name>
    <dbReference type="NCBI Taxonomy" id="559131"/>
    <lineage>
        <taxon>Eukaryota</taxon>
        <taxon>Metazoa</taxon>
        <taxon>Ecdysozoa</taxon>
        <taxon>Arthropoda</taxon>
        <taxon>Hexapoda</taxon>
        <taxon>Insecta</taxon>
        <taxon>Pterygota</taxon>
        <taxon>Neoptera</taxon>
        <taxon>Endopterygota</taxon>
        <taxon>Coleoptera</taxon>
        <taxon>Polyphaga</taxon>
        <taxon>Cucujiformia</taxon>
        <taxon>Coccinelloidea</taxon>
        <taxon>Coccinellidae</taxon>
        <taxon>Scymninae</taxon>
        <taxon>Scymnini</taxon>
        <taxon>Cryptolaemus</taxon>
    </lineage>
</organism>
<feature type="domain" description="Caspase family p20" evidence="5">
    <location>
        <begin position="59"/>
        <end position="184"/>
    </location>
</feature>
<dbReference type="Pfam" id="PF00656">
    <property type="entry name" value="Peptidase_C14"/>
    <property type="match status" value="1"/>
</dbReference>
<sequence length="339" mass="39401">MATVKTTIDATAFKYVEPEVHPKNEPTTIIIDDSEQFGCFQEQPNYLIDKFEYPRKGKEPGLVIIFNQVHFLDEDTKPRYGSYKDVNEIVICFSRLGFNVRSKYIYTDLTRTEMFAEINSVLSEDLKEFNSLIVFFLTHGTNKNKLMTKDGAFSAISIWKLFTDNKDLKNKPKMFIFQACKGRNRNKPEVKTKKHFLVPYTTFSVDYVLPDMLVVFSSLEGSVSFRSGSSGSWFIQELCRNFSIYGRRDDVITLLLRTNKCVARNYVAEDGAQQIPVFISTLNKIFYLNRNKERSALLEFNQENDEILNLLKDLNRVKEIQQLKIIKTEEEEKEIVEVT</sequence>
<dbReference type="InterPro" id="IPR052039">
    <property type="entry name" value="Caspase-related_regulators"/>
</dbReference>
<dbReference type="SUPFAM" id="SSF52129">
    <property type="entry name" value="Caspase-like"/>
    <property type="match status" value="1"/>
</dbReference>
<evidence type="ECO:0000256" key="1">
    <source>
        <dbReference type="ARBA" id="ARBA00010134"/>
    </source>
</evidence>
<proteinExistence type="inferred from homology"/>
<comment type="similarity">
    <text evidence="1 2">Belongs to the peptidase C14A family.</text>
</comment>
<reference evidence="6 7" key="1">
    <citation type="journal article" date="2021" name="BMC Biol.">
        <title>Horizontally acquired antibacterial genes associated with adaptive radiation of ladybird beetles.</title>
        <authorList>
            <person name="Li H.S."/>
            <person name="Tang X.F."/>
            <person name="Huang Y.H."/>
            <person name="Xu Z.Y."/>
            <person name="Chen M.L."/>
            <person name="Du X.Y."/>
            <person name="Qiu B.Y."/>
            <person name="Chen P.T."/>
            <person name="Zhang W."/>
            <person name="Slipinski A."/>
            <person name="Escalona H.E."/>
            <person name="Waterhouse R.M."/>
            <person name="Zwick A."/>
            <person name="Pang H."/>
        </authorList>
    </citation>
    <scope>NUCLEOTIDE SEQUENCE [LARGE SCALE GENOMIC DNA]</scope>
    <source>
        <strain evidence="6">SYSU2018</strain>
    </source>
</reference>
<evidence type="ECO:0008006" key="8">
    <source>
        <dbReference type="Google" id="ProtNLM"/>
    </source>
</evidence>
<dbReference type="AlphaFoldDB" id="A0ABD2P2R4"/>
<dbReference type="PROSITE" id="PS50208">
    <property type="entry name" value="CASPASE_P20"/>
    <property type="match status" value="1"/>
</dbReference>
<comment type="caution">
    <text evidence="6">The sequence shown here is derived from an EMBL/GenBank/DDBJ whole genome shotgun (WGS) entry which is preliminary data.</text>
</comment>
<dbReference type="PROSITE" id="PS50207">
    <property type="entry name" value="CASPASE_P10"/>
    <property type="match status" value="1"/>
</dbReference>
<evidence type="ECO:0000256" key="2">
    <source>
        <dbReference type="RuleBase" id="RU003971"/>
    </source>
</evidence>
<evidence type="ECO:0000313" key="6">
    <source>
        <dbReference type="EMBL" id="KAL3285179.1"/>
    </source>
</evidence>
<protein>
    <recommendedName>
        <fullName evidence="8">Caspase-3</fullName>
    </recommendedName>
</protein>
<dbReference type="InterPro" id="IPR015917">
    <property type="entry name" value="Pept_C14A"/>
</dbReference>
<keyword evidence="3" id="KW-0175">Coiled coil</keyword>
<evidence type="ECO:0000313" key="7">
    <source>
        <dbReference type="Proteomes" id="UP001516400"/>
    </source>
</evidence>
<feature type="coiled-coil region" evidence="3">
    <location>
        <begin position="297"/>
        <end position="331"/>
    </location>
</feature>
<evidence type="ECO:0000259" key="5">
    <source>
        <dbReference type="PROSITE" id="PS50208"/>
    </source>
</evidence>
<dbReference type="PANTHER" id="PTHR22576">
    <property type="entry name" value="MUCOSA ASSOCIATED LYMPHOID TISSUE LYMPHOMA TRANSLOCATION PROTEIN 1/PARACASPASE"/>
    <property type="match status" value="1"/>
</dbReference>
<dbReference type="InterPro" id="IPR001309">
    <property type="entry name" value="Pept_C14_p20"/>
</dbReference>
<dbReference type="Proteomes" id="UP001516400">
    <property type="component" value="Unassembled WGS sequence"/>
</dbReference>
<dbReference type="InterPro" id="IPR011600">
    <property type="entry name" value="Pept_C14_caspase"/>
</dbReference>
<gene>
    <name evidence="6" type="ORF">HHI36_019298</name>
</gene>
<evidence type="ECO:0000256" key="3">
    <source>
        <dbReference type="SAM" id="Coils"/>
    </source>
</evidence>
<dbReference type="EMBL" id="JABFTP020000165">
    <property type="protein sequence ID" value="KAL3285179.1"/>
    <property type="molecule type" value="Genomic_DNA"/>
</dbReference>
<dbReference type="PANTHER" id="PTHR22576:SF41">
    <property type="entry name" value="CASPASE 14, APOPTOSIS-RELATED CYSTEINE PEPTIDASE"/>
    <property type="match status" value="1"/>
</dbReference>
<dbReference type="Gene3D" id="3.40.50.1460">
    <property type="match status" value="1"/>
</dbReference>
<dbReference type="InterPro" id="IPR029030">
    <property type="entry name" value="Caspase-like_dom_sf"/>
</dbReference>
<dbReference type="InterPro" id="IPR002138">
    <property type="entry name" value="Pept_C14_p10"/>
</dbReference>
<accession>A0ABD2P2R4</accession>